<evidence type="ECO:0000313" key="1">
    <source>
        <dbReference type="EMBL" id="MFD2235507.1"/>
    </source>
</evidence>
<dbReference type="RefSeq" id="WP_377318755.1">
    <property type="nucleotide sequence ID" value="NZ_JBHUIY010000050.1"/>
</dbReference>
<evidence type="ECO:0000313" key="2">
    <source>
        <dbReference type="Proteomes" id="UP001597296"/>
    </source>
</evidence>
<reference evidence="2" key="1">
    <citation type="journal article" date="2019" name="Int. J. Syst. Evol. Microbiol.">
        <title>The Global Catalogue of Microorganisms (GCM) 10K type strain sequencing project: providing services to taxonomists for standard genome sequencing and annotation.</title>
        <authorList>
            <consortium name="The Broad Institute Genomics Platform"/>
            <consortium name="The Broad Institute Genome Sequencing Center for Infectious Disease"/>
            <person name="Wu L."/>
            <person name="Ma J."/>
        </authorList>
    </citation>
    <scope>NUCLEOTIDE SEQUENCE [LARGE SCALE GENOMIC DNA]</scope>
    <source>
        <strain evidence="2">KCTC 15012</strain>
    </source>
</reference>
<keyword evidence="2" id="KW-1185">Reference proteome</keyword>
<dbReference type="SUPFAM" id="SSF141571">
    <property type="entry name" value="Pentapeptide repeat-like"/>
    <property type="match status" value="1"/>
</dbReference>
<dbReference type="EMBL" id="JBHUIY010000050">
    <property type="protein sequence ID" value="MFD2235507.1"/>
    <property type="molecule type" value="Genomic_DNA"/>
</dbReference>
<dbReference type="InterPro" id="IPR001646">
    <property type="entry name" value="5peptide_repeat"/>
</dbReference>
<dbReference type="InterPro" id="IPR051082">
    <property type="entry name" value="Pentapeptide-BTB/POZ_domain"/>
</dbReference>
<sequence length="504" mass="56652">MSNWDSLRPALPVDTNGGLGKMEATKILCSHSRKFQGDWRPSIGSTISNESFERKSIKRAHAQNCIFDKVNFSRAAGNGSIWTGSEFNDCKFDRSNFLYSNFSSVVFGKNVVFDGANFSGSLFNGASFDGSSLIGSSFTECNFCDARIHDSRVESCTFEDSKFPDAKLTNLDLANTNIEYVDFIQAELKNIRVSLAQFAYVFGISSQQIEDEKVIVSTSNKDFPDRYLPWKDLLSLIPVIIIHYRESGEEFPYANLMFMSGYLDELKYTINSGILSCLATSRFRDVKYLSKLARISNVYNRDELHNLYDMITFSRGKRGEQEAYLYSRYEGDFRKYLLSIDSDVGIDVSIRIGVVDNSIENLLSWLLDRLERGCSLQGILLRWDRLESTITSPGYLSGRIRVAKEKKAEHDRVLREKASLLIGALGALFGAISAIPTLSPPQQADFDTIRQEIRAAIILESFYASLDTQTIVRLGKDGRLIWPEELPPPAGYVPGRCVSPMGKN</sequence>
<organism evidence="1 2">
    <name type="scientific">Phaeospirillum tilakii</name>
    <dbReference type="NCBI Taxonomy" id="741673"/>
    <lineage>
        <taxon>Bacteria</taxon>
        <taxon>Pseudomonadati</taxon>
        <taxon>Pseudomonadota</taxon>
        <taxon>Alphaproteobacteria</taxon>
        <taxon>Rhodospirillales</taxon>
        <taxon>Rhodospirillaceae</taxon>
        <taxon>Phaeospirillum</taxon>
    </lineage>
</organism>
<protein>
    <submittedName>
        <fullName evidence="1">Pentapeptide repeat-containing protein</fullName>
    </submittedName>
</protein>
<name>A0ABW5CF86_9PROT</name>
<dbReference type="Pfam" id="PF13599">
    <property type="entry name" value="Pentapeptide_4"/>
    <property type="match status" value="1"/>
</dbReference>
<dbReference type="Gene3D" id="2.160.20.80">
    <property type="entry name" value="E3 ubiquitin-protein ligase SopA"/>
    <property type="match status" value="1"/>
</dbReference>
<dbReference type="PANTHER" id="PTHR14136">
    <property type="entry name" value="BTB_POZ DOMAIN-CONTAINING PROTEIN KCTD9"/>
    <property type="match status" value="1"/>
</dbReference>
<comment type="caution">
    <text evidence="1">The sequence shown here is derived from an EMBL/GenBank/DDBJ whole genome shotgun (WGS) entry which is preliminary data.</text>
</comment>
<dbReference type="Proteomes" id="UP001597296">
    <property type="component" value="Unassembled WGS sequence"/>
</dbReference>
<gene>
    <name evidence="1" type="ORF">ACFSNB_17025</name>
</gene>
<proteinExistence type="predicted"/>
<accession>A0ABW5CF86</accession>
<dbReference type="PANTHER" id="PTHR14136:SF17">
    <property type="entry name" value="BTB_POZ DOMAIN-CONTAINING PROTEIN KCTD9"/>
    <property type="match status" value="1"/>
</dbReference>